<proteinExistence type="predicted"/>
<keyword evidence="2" id="KW-1185">Reference proteome</keyword>
<protein>
    <submittedName>
        <fullName evidence="1">Uncharacterized protein</fullName>
    </submittedName>
</protein>
<reference evidence="1" key="1">
    <citation type="submission" date="2022-03" db="EMBL/GenBank/DDBJ databases">
        <authorList>
            <person name="Sayadi A."/>
        </authorList>
    </citation>
    <scope>NUCLEOTIDE SEQUENCE</scope>
</reference>
<gene>
    <name evidence="1" type="ORF">ACAOBT_LOCUS15267</name>
</gene>
<name>A0A9P0KUX8_ACAOB</name>
<organism evidence="1 2">
    <name type="scientific">Acanthoscelides obtectus</name>
    <name type="common">Bean weevil</name>
    <name type="synonym">Bruchus obtectus</name>
    <dbReference type="NCBI Taxonomy" id="200917"/>
    <lineage>
        <taxon>Eukaryota</taxon>
        <taxon>Metazoa</taxon>
        <taxon>Ecdysozoa</taxon>
        <taxon>Arthropoda</taxon>
        <taxon>Hexapoda</taxon>
        <taxon>Insecta</taxon>
        <taxon>Pterygota</taxon>
        <taxon>Neoptera</taxon>
        <taxon>Endopterygota</taxon>
        <taxon>Coleoptera</taxon>
        <taxon>Polyphaga</taxon>
        <taxon>Cucujiformia</taxon>
        <taxon>Chrysomeloidea</taxon>
        <taxon>Chrysomelidae</taxon>
        <taxon>Bruchinae</taxon>
        <taxon>Bruchini</taxon>
        <taxon>Acanthoscelides</taxon>
    </lineage>
</organism>
<comment type="caution">
    <text evidence="1">The sequence shown here is derived from an EMBL/GenBank/DDBJ whole genome shotgun (WGS) entry which is preliminary data.</text>
</comment>
<accession>A0A9P0KUX8</accession>
<dbReference type="EMBL" id="CAKOFQ010006928">
    <property type="protein sequence ID" value="CAH1982900.1"/>
    <property type="molecule type" value="Genomic_DNA"/>
</dbReference>
<dbReference type="Proteomes" id="UP001152888">
    <property type="component" value="Unassembled WGS sequence"/>
</dbReference>
<dbReference type="AlphaFoldDB" id="A0A9P0KUX8"/>
<dbReference type="OrthoDB" id="6716714at2759"/>
<evidence type="ECO:0000313" key="2">
    <source>
        <dbReference type="Proteomes" id="UP001152888"/>
    </source>
</evidence>
<evidence type="ECO:0000313" key="1">
    <source>
        <dbReference type="EMBL" id="CAH1982900.1"/>
    </source>
</evidence>
<sequence>MKLIYFIFSLPENHCNSQRSDAKRDASYRWPRSLHRAISYQPRGSPEKANLHQVVSTNIDSNKVSMHRG</sequence>